<dbReference type="InterPro" id="IPR036640">
    <property type="entry name" value="ABC1_TM_sf"/>
</dbReference>
<evidence type="ECO:0000259" key="8">
    <source>
        <dbReference type="PROSITE" id="PS50893"/>
    </source>
</evidence>
<dbReference type="PROSITE" id="PS50929">
    <property type="entry name" value="ABC_TM1F"/>
    <property type="match status" value="1"/>
</dbReference>
<dbReference type="PANTHER" id="PTHR24221">
    <property type="entry name" value="ATP-BINDING CASSETTE SUB-FAMILY B"/>
    <property type="match status" value="1"/>
</dbReference>
<keyword evidence="6 7" id="KW-0472">Membrane</keyword>
<evidence type="ECO:0000256" key="1">
    <source>
        <dbReference type="ARBA" id="ARBA00004651"/>
    </source>
</evidence>
<name>A0A1G2EAB5_9BACT</name>
<evidence type="ECO:0008006" key="12">
    <source>
        <dbReference type="Google" id="ProtNLM"/>
    </source>
</evidence>
<dbReference type="SUPFAM" id="SSF90123">
    <property type="entry name" value="ABC transporter transmembrane region"/>
    <property type="match status" value="1"/>
</dbReference>
<comment type="caution">
    <text evidence="10">The sequence shown here is derived from an EMBL/GenBank/DDBJ whole genome shotgun (WGS) entry which is preliminary data.</text>
</comment>
<feature type="domain" description="ABC transmembrane type-1" evidence="9">
    <location>
        <begin position="28"/>
        <end position="324"/>
    </location>
</feature>
<dbReference type="InterPro" id="IPR017871">
    <property type="entry name" value="ABC_transporter-like_CS"/>
</dbReference>
<dbReference type="GO" id="GO:0140359">
    <property type="term" value="F:ABC-type transporter activity"/>
    <property type="evidence" value="ECO:0007669"/>
    <property type="project" value="InterPro"/>
</dbReference>
<dbReference type="Pfam" id="PF00664">
    <property type="entry name" value="ABC_membrane"/>
    <property type="match status" value="1"/>
</dbReference>
<evidence type="ECO:0000313" key="11">
    <source>
        <dbReference type="Proteomes" id="UP000176406"/>
    </source>
</evidence>
<evidence type="ECO:0000313" key="10">
    <source>
        <dbReference type="EMBL" id="OGZ22745.1"/>
    </source>
</evidence>
<keyword evidence="4" id="KW-0067">ATP-binding</keyword>
<dbReference type="Gene3D" id="3.40.50.300">
    <property type="entry name" value="P-loop containing nucleotide triphosphate hydrolases"/>
    <property type="match status" value="1"/>
</dbReference>
<dbReference type="GO" id="GO:0005524">
    <property type="term" value="F:ATP binding"/>
    <property type="evidence" value="ECO:0007669"/>
    <property type="project" value="UniProtKB-KW"/>
</dbReference>
<feature type="transmembrane region" description="Helical" evidence="7">
    <location>
        <begin position="156"/>
        <end position="178"/>
    </location>
</feature>
<dbReference type="Proteomes" id="UP000176406">
    <property type="component" value="Unassembled WGS sequence"/>
</dbReference>
<dbReference type="GO" id="GO:0016887">
    <property type="term" value="F:ATP hydrolysis activity"/>
    <property type="evidence" value="ECO:0007669"/>
    <property type="project" value="InterPro"/>
</dbReference>
<dbReference type="InterPro" id="IPR039421">
    <property type="entry name" value="Type_1_exporter"/>
</dbReference>
<comment type="subcellular location">
    <subcellularLocation>
        <location evidence="1">Cell membrane</location>
        <topology evidence="1">Multi-pass membrane protein</topology>
    </subcellularLocation>
</comment>
<evidence type="ECO:0000256" key="5">
    <source>
        <dbReference type="ARBA" id="ARBA00022989"/>
    </source>
</evidence>
<dbReference type="InterPro" id="IPR003439">
    <property type="entry name" value="ABC_transporter-like_ATP-bd"/>
</dbReference>
<evidence type="ECO:0000256" key="2">
    <source>
        <dbReference type="ARBA" id="ARBA00022692"/>
    </source>
</evidence>
<dbReference type="InterPro" id="IPR011527">
    <property type="entry name" value="ABC1_TM_dom"/>
</dbReference>
<dbReference type="PANTHER" id="PTHR24221:SF654">
    <property type="entry name" value="ATP-BINDING CASSETTE SUB-FAMILY B MEMBER 6"/>
    <property type="match status" value="1"/>
</dbReference>
<dbReference type="PROSITE" id="PS50893">
    <property type="entry name" value="ABC_TRANSPORTER_2"/>
    <property type="match status" value="1"/>
</dbReference>
<evidence type="ECO:0000256" key="6">
    <source>
        <dbReference type="ARBA" id="ARBA00023136"/>
    </source>
</evidence>
<organism evidence="10 11">
    <name type="scientific">Candidatus Nealsonbacteria bacterium RIFCSPLOWO2_01_FULL_41_9</name>
    <dbReference type="NCBI Taxonomy" id="1801671"/>
    <lineage>
        <taxon>Bacteria</taxon>
        <taxon>Candidatus Nealsoniibacteriota</taxon>
    </lineage>
</organism>
<feature type="transmembrane region" description="Helical" evidence="7">
    <location>
        <begin position="184"/>
        <end position="204"/>
    </location>
</feature>
<dbReference type="GO" id="GO:0005886">
    <property type="term" value="C:plasma membrane"/>
    <property type="evidence" value="ECO:0007669"/>
    <property type="project" value="UniProtKB-SubCell"/>
</dbReference>
<dbReference type="PROSITE" id="PS00211">
    <property type="entry name" value="ABC_TRANSPORTER_1"/>
    <property type="match status" value="1"/>
</dbReference>
<dbReference type="SUPFAM" id="SSF52540">
    <property type="entry name" value="P-loop containing nucleoside triphosphate hydrolases"/>
    <property type="match status" value="1"/>
</dbReference>
<dbReference type="AlphaFoldDB" id="A0A1G2EAB5"/>
<dbReference type="InterPro" id="IPR003593">
    <property type="entry name" value="AAA+_ATPase"/>
</dbReference>
<dbReference type="SMART" id="SM00382">
    <property type="entry name" value="AAA"/>
    <property type="match status" value="1"/>
</dbReference>
<reference evidence="10 11" key="1">
    <citation type="journal article" date="2016" name="Nat. Commun.">
        <title>Thousands of microbial genomes shed light on interconnected biogeochemical processes in an aquifer system.</title>
        <authorList>
            <person name="Anantharaman K."/>
            <person name="Brown C.T."/>
            <person name="Hug L.A."/>
            <person name="Sharon I."/>
            <person name="Castelle C.J."/>
            <person name="Probst A.J."/>
            <person name="Thomas B.C."/>
            <person name="Singh A."/>
            <person name="Wilkins M.J."/>
            <person name="Karaoz U."/>
            <person name="Brodie E.L."/>
            <person name="Williams K.H."/>
            <person name="Hubbard S.S."/>
            <person name="Banfield J.F."/>
        </authorList>
    </citation>
    <scope>NUCLEOTIDE SEQUENCE [LARGE SCALE GENOMIC DNA]</scope>
</reference>
<dbReference type="Gene3D" id="1.20.1560.10">
    <property type="entry name" value="ABC transporter type 1, transmembrane domain"/>
    <property type="match status" value="1"/>
</dbReference>
<feature type="domain" description="ABC transporter" evidence="8">
    <location>
        <begin position="357"/>
        <end position="591"/>
    </location>
</feature>
<evidence type="ECO:0000256" key="3">
    <source>
        <dbReference type="ARBA" id="ARBA00022741"/>
    </source>
</evidence>
<keyword evidence="2 7" id="KW-0812">Transmembrane</keyword>
<dbReference type="EMBL" id="MHMG01000037">
    <property type="protein sequence ID" value="OGZ22745.1"/>
    <property type="molecule type" value="Genomic_DNA"/>
</dbReference>
<dbReference type="InterPro" id="IPR027417">
    <property type="entry name" value="P-loop_NTPase"/>
</dbReference>
<keyword evidence="3" id="KW-0547">Nucleotide-binding</keyword>
<feature type="transmembrane region" description="Helical" evidence="7">
    <location>
        <begin position="72"/>
        <end position="95"/>
    </location>
</feature>
<feature type="transmembrane region" description="Helical" evidence="7">
    <location>
        <begin position="26"/>
        <end position="52"/>
    </location>
</feature>
<dbReference type="Pfam" id="PF00005">
    <property type="entry name" value="ABC_tran"/>
    <property type="match status" value="1"/>
</dbReference>
<evidence type="ECO:0000256" key="4">
    <source>
        <dbReference type="ARBA" id="ARBA00022840"/>
    </source>
</evidence>
<feature type="transmembrane region" description="Helical" evidence="7">
    <location>
        <begin position="263"/>
        <end position="287"/>
    </location>
</feature>
<proteinExistence type="predicted"/>
<dbReference type="FunFam" id="3.40.50.300:FF:000218">
    <property type="entry name" value="Multidrug ABC transporter ATP-binding protein"/>
    <property type="match status" value="1"/>
</dbReference>
<keyword evidence="5 7" id="KW-1133">Transmembrane helix</keyword>
<sequence length="594" mass="67108">MTINIQKIPRIIKIISRSFRQYRWKFSLIILIGFLAGLSGAFGISTLIPIFSLLTGQETAGLGFVTNIIHRAFNFLHIPFTLPYVLVLTAILFILKGFIQFIGKYYTEKIYTDYGNSIRIGLFRKTLRASWPYLINQKLGYLERVVMGDTSMMATVIGQISSLILTSTSFIIYAIFAFKISPSVTIITTVFGIILFVVFRPILYKIRKASQNVRDSQKQIAHFVNENIVGAKMIKTSGTETEVIARGNVYFQKFRDNSLAMALLNHAVGAVFEPIGFVFIAVLILFYYRSPSFEIASFTVIIYLIQKIFTFIQQGQSTIQSIISSAPYIQSVNHYRKEVTLNKEILEGDAFTFQNMIEFKNVEFSYDTDRGILSDISFSIRKGEIVGLIGPSGSGKTTIADLLMRLFPLGRGEITVDGKNIAGIDLNNWRRSIGYMPQDTFLLNDTIENNIRFYNKSLSQDEIVKAAQMANIYDFIQELPEGFNTIIGERGIKVSAGQRQRIALARTLVNNPEIIIFDEATSALDNQSELMIQKTIENLRGKITMLVIAHRLSTIMNSDKLIMIEKGKIIEEGSPDKLLADKDSHFYKINNIIN</sequence>
<evidence type="ECO:0000259" key="9">
    <source>
        <dbReference type="PROSITE" id="PS50929"/>
    </source>
</evidence>
<evidence type="ECO:0000256" key="7">
    <source>
        <dbReference type="SAM" id="Phobius"/>
    </source>
</evidence>
<protein>
    <recommendedName>
        <fullName evidence="12">ABC transporter ATP-binding protein</fullName>
    </recommendedName>
</protein>
<gene>
    <name evidence="10" type="ORF">A3A08_01830</name>
</gene>
<accession>A0A1G2EAB5</accession>